<evidence type="ECO:0000313" key="10">
    <source>
        <dbReference type="Proteomes" id="UP000256805"/>
    </source>
</evidence>
<keyword evidence="3 7" id="KW-0812">Transmembrane</keyword>
<keyword evidence="5 7" id="KW-0472">Membrane</keyword>
<dbReference type="Pfam" id="PF00753">
    <property type="entry name" value="Lactamase_B"/>
    <property type="match status" value="1"/>
</dbReference>
<dbReference type="InterPro" id="IPR001279">
    <property type="entry name" value="Metallo-B-lactamas"/>
</dbReference>
<dbReference type="InterPro" id="IPR004477">
    <property type="entry name" value="ComEC_N"/>
</dbReference>
<dbReference type="GO" id="GO:0005886">
    <property type="term" value="C:plasma membrane"/>
    <property type="evidence" value="ECO:0007669"/>
    <property type="project" value="UniProtKB-SubCell"/>
</dbReference>
<keyword evidence="4 7" id="KW-1133">Transmembrane helix</keyword>
<dbReference type="SMART" id="SM00849">
    <property type="entry name" value="Lactamase_B"/>
    <property type="match status" value="1"/>
</dbReference>
<dbReference type="GO" id="GO:0030420">
    <property type="term" value="P:establishment of competence for transformation"/>
    <property type="evidence" value="ECO:0007669"/>
    <property type="project" value="InterPro"/>
</dbReference>
<dbReference type="InterPro" id="IPR036866">
    <property type="entry name" value="RibonucZ/Hydroxyglut_hydro"/>
</dbReference>
<dbReference type="EMBL" id="OVTA01000002">
    <property type="protein sequence ID" value="SPR96138.1"/>
    <property type="molecule type" value="Genomic_DNA"/>
</dbReference>
<dbReference type="Pfam" id="PF03772">
    <property type="entry name" value="Competence"/>
    <property type="match status" value="1"/>
</dbReference>
<dbReference type="CDD" id="cd07731">
    <property type="entry name" value="ComA-like_MBL-fold"/>
    <property type="match status" value="1"/>
</dbReference>
<dbReference type="NCBIfam" id="TIGR00361">
    <property type="entry name" value="ComEC_Rec2"/>
    <property type="match status" value="1"/>
</dbReference>
<feature type="transmembrane region" description="Helical" evidence="7">
    <location>
        <begin position="27"/>
        <end position="44"/>
    </location>
</feature>
<dbReference type="InterPro" id="IPR035681">
    <property type="entry name" value="ComA-like_MBL"/>
</dbReference>
<feature type="transmembrane region" description="Helical" evidence="7">
    <location>
        <begin position="357"/>
        <end position="378"/>
    </location>
</feature>
<dbReference type="SUPFAM" id="SSF56281">
    <property type="entry name" value="Metallo-hydrolase/oxidoreductase"/>
    <property type="match status" value="1"/>
</dbReference>
<dbReference type="InterPro" id="IPR052159">
    <property type="entry name" value="Competence_DNA_uptake"/>
</dbReference>
<comment type="subcellular location">
    <subcellularLocation>
        <location evidence="1">Cell membrane</location>
        <topology evidence="1">Multi-pass membrane protein</topology>
    </subcellularLocation>
</comment>
<accession>A0A375IU71</accession>
<protein>
    <submittedName>
        <fullName evidence="9">Putative TRANSPORTER, DNA internalization/competence protein ComEC/Rec2 family</fullName>
    </submittedName>
</protein>
<evidence type="ECO:0000259" key="8">
    <source>
        <dbReference type="SMART" id="SM00849"/>
    </source>
</evidence>
<dbReference type="PANTHER" id="PTHR30619:SF1">
    <property type="entry name" value="RECOMBINATION PROTEIN 2"/>
    <property type="match status" value="1"/>
</dbReference>
<evidence type="ECO:0000256" key="7">
    <source>
        <dbReference type="SAM" id="Phobius"/>
    </source>
</evidence>
<dbReference type="AlphaFoldDB" id="A0A375IU71"/>
<dbReference type="Pfam" id="PF13567">
    <property type="entry name" value="DUF4131"/>
    <property type="match status" value="1"/>
</dbReference>
<feature type="compositionally biased region" description="Basic residues" evidence="6">
    <location>
        <begin position="868"/>
        <end position="887"/>
    </location>
</feature>
<dbReference type="NCBIfam" id="TIGR00360">
    <property type="entry name" value="ComEC_N-term"/>
    <property type="match status" value="1"/>
</dbReference>
<feature type="transmembrane region" description="Helical" evidence="7">
    <location>
        <begin position="250"/>
        <end position="273"/>
    </location>
</feature>
<feature type="transmembrane region" description="Helical" evidence="7">
    <location>
        <begin position="462"/>
        <end position="484"/>
    </location>
</feature>
<dbReference type="Gene3D" id="3.60.15.10">
    <property type="entry name" value="Ribonuclease Z/Hydroxyacylglutathione hydrolase-like"/>
    <property type="match status" value="1"/>
</dbReference>
<proteinExistence type="predicted"/>
<evidence type="ECO:0000256" key="5">
    <source>
        <dbReference type="ARBA" id="ARBA00023136"/>
    </source>
</evidence>
<dbReference type="InterPro" id="IPR004797">
    <property type="entry name" value="Competence_ComEC/Rec2"/>
</dbReference>
<sequence length="887" mass="94210">MRRFAVAFVAGCWTLQQQSTLPQPHGLRLGAALLALCAIGMALWRRRPPAMLQGLALAALAFAIAFCWSAWRAEVRLREWLPVALEGQDLDVRGVVSGLPTQTVTGTRFAFTVEQSAGSATPLPGRIILNWRDAPPALSPGQRFTLTLRLRRPRGLANPSGFDYAYWLLAQGYGATGYVRRAQGPPQDAASERLAWRIEAWRAAVRDHLRAALPVGARYGAVLVALVIGDQRGIGAEDWQLFRRTGVSHLVAISGLHITMVAGMAASLTGLLWRHSFGCGRCLRRPLPLWLPARQAALVMAVATALGYGMLAGMQIPALRTVAMLCVAAVAVWGARAPPASVVLAWAALVALLVDPWAAMLPGFWLSFGAVAVIFFAARPGREAAIAGRWQRLRAALAAGARTQWAVTIGLVPLTLLLFGQVSVVSPFANALAIPVVSLLVTPLALLGAALPLWLAAPVMAVAHVAMVALAAVLEWFSLLPWAMWEAAGAGPVALLLAALGVALLVAPVASARLRRHGGLLMLPMLVARGPPVAEGQFRAMMFDVGQGTAVLVRTRSHALLYDTGPGYATGASAGAQVVVPRLRAEGVTRLDHLMVSHEDIDHAGGVADIAGTVDVAARSTGAPAGHPLLGAPHPEAGPAEWSPCAAGQQWEWDGVRFAVLHPLPEQSQQAAIPSNARSCVLRVDTAAHSLLLTGDIGLAQERALIGRLPAGALRADVLVVAHHGSGTSSGADWIEAVGPAAAVFQLGYGNRYRHPNAEVWERFGRAGIPRYRTDETGAVTLDTARAGYTLSMFRQAEPRYWRERPPAPRAVNRPCGARGALRAAQVWQAVRARPPRCGPGCVPAPARPRRCAARADAPWRAAGAARRCPRAPARRRRRARRPAPGG</sequence>
<evidence type="ECO:0000256" key="6">
    <source>
        <dbReference type="SAM" id="MobiDB-lite"/>
    </source>
</evidence>
<evidence type="ECO:0000256" key="1">
    <source>
        <dbReference type="ARBA" id="ARBA00004651"/>
    </source>
</evidence>
<evidence type="ECO:0000313" key="9">
    <source>
        <dbReference type="EMBL" id="SPR96138.1"/>
    </source>
</evidence>
<organism evidence="9 10">
    <name type="scientific">Cupriavidus taiwanensis</name>
    <dbReference type="NCBI Taxonomy" id="164546"/>
    <lineage>
        <taxon>Bacteria</taxon>
        <taxon>Pseudomonadati</taxon>
        <taxon>Pseudomonadota</taxon>
        <taxon>Betaproteobacteria</taxon>
        <taxon>Burkholderiales</taxon>
        <taxon>Burkholderiaceae</taxon>
        <taxon>Cupriavidus</taxon>
    </lineage>
</organism>
<feature type="transmembrane region" description="Helical" evidence="7">
    <location>
        <begin position="293"/>
        <end position="311"/>
    </location>
</feature>
<name>A0A375IU71_9BURK</name>
<dbReference type="Proteomes" id="UP000256805">
    <property type="component" value="Unassembled WGS sequence"/>
</dbReference>
<feature type="domain" description="Metallo-beta-lactamase" evidence="8">
    <location>
        <begin position="547"/>
        <end position="749"/>
    </location>
</feature>
<keyword evidence="2" id="KW-1003">Cell membrane</keyword>
<feature type="transmembrane region" description="Helical" evidence="7">
    <location>
        <begin position="490"/>
        <end position="512"/>
    </location>
</feature>
<evidence type="ECO:0000256" key="2">
    <source>
        <dbReference type="ARBA" id="ARBA00022475"/>
    </source>
</evidence>
<gene>
    <name evidence="9" type="ORF">CBM2634_A100076</name>
</gene>
<reference evidence="9 10" key="1">
    <citation type="submission" date="2018-01" db="EMBL/GenBank/DDBJ databases">
        <authorList>
            <person name="Gaut B.S."/>
            <person name="Morton B.R."/>
            <person name="Clegg M.T."/>
            <person name="Duvall M.R."/>
        </authorList>
    </citation>
    <scope>NUCLEOTIDE SEQUENCE [LARGE SCALE GENOMIC DNA]</scope>
    <source>
        <strain evidence="9">Cupriavidus taiwanensis cmp 52</strain>
    </source>
</reference>
<feature type="transmembrane region" description="Helical" evidence="7">
    <location>
        <begin position="399"/>
        <end position="420"/>
    </location>
</feature>
<feature type="transmembrane region" description="Helical" evidence="7">
    <location>
        <begin position="432"/>
        <end position="455"/>
    </location>
</feature>
<evidence type="ECO:0000256" key="3">
    <source>
        <dbReference type="ARBA" id="ARBA00022692"/>
    </source>
</evidence>
<feature type="transmembrane region" description="Helical" evidence="7">
    <location>
        <begin position="51"/>
        <end position="71"/>
    </location>
</feature>
<dbReference type="InterPro" id="IPR025405">
    <property type="entry name" value="DUF4131"/>
</dbReference>
<evidence type="ECO:0000256" key="4">
    <source>
        <dbReference type="ARBA" id="ARBA00022989"/>
    </source>
</evidence>
<dbReference type="PANTHER" id="PTHR30619">
    <property type="entry name" value="DNA INTERNALIZATION/COMPETENCE PROTEIN COMEC/REC2"/>
    <property type="match status" value="1"/>
</dbReference>
<feature type="region of interest" description="Disordered" evidence="6">
    <location>
        <begin position="862"/>
        <end position="887"/>
    </location>
</feature>